<dbReference type="Proteomes" id="UP000054815">
    <property type="component" value="Unassembled WGS sequence"/>
</dbReference>
<evidence type="ECO:0000313" key="1">
    <source>
        <dbReference type="EMBL" id="KRX69373.1"/>
    </source>
</evidence>
<name>A0A0V0W136_TRIPS</name>
<accession>A0A0V0W136</accession>
<dbReference type="STRING" id="6337.A0A0V0W136"/>
<comment type="caution">
    <text evidence="1">The sequence shown here is derived from an EMBL/GenBank/DDBJ whole genome shotgun (WGS) entry which is preliminary data.</text>
</comment>
<organism evidence="1 2">
    <name type="scientific">Trichinella pseudospiralis</name>
    <name type="common">Parasitic roundworm</name>
    <dbReference type="NCBI Taxonomy" id="6337"/>
    <lineage>
        <taxon>Eukaryota</taxon>
        <taxon>Metazoa</taxon>
        <taxon>Ecdysozoa</taxon>
        <taxon>Nematoda</taxon>
        <taxon>Enoplea</taxon>
        <taxon>Dorylaimia</taxon>
        <taxon>Trichinellida</taxon>
        <taxon>Trichinellidae</taxon>
        <taxon>Trichinella</taxon>
    </lineage>
</organism>
<feature type="non-terminal residue" evidence="1">
    <location>
        <position position="69"/>
    </location>
</feature>
<dbReference type="EMBL" id="JYDU01001330">
    <property type="protein sequence ID" value="KRX69373.1"/>
    <property type="molecule type" value="Genomic_DNA"/>
</dbReference>
<feature type="non-terminal residue" evidence="1">
    <location>
        <position position="1"/>
    </location>
</feature>
<protein>
    <submittedName>
        <fullName evidence="1">Uncharacterized protein</fullName>
    </submittedName>
</protein>
<proteinExistence type="predicted"/>
<reference evidence="1 2" key="1">
    <citation type="submission" date="2015-01" db="EMBL/GenBank/DDBJ databases">
        <title>Evolution of Trichinella species and genotypes.</title>
        <authorList>
            <person name="Korhonen P.K."/>
            <person name="Edoardo P."/>
            <person name="Giuseppe L.R."/>
            <person name="Gasser R.B."/>
        </authorList>
    </citation>
    <scope>NUCLEOTIDE SEQUENCE [LARGE SCALE GENOMIC DNA]</scope>
    <source>
        <strain evidence="1">ISS141</strain>
    </source>
</reference>
<sequence>LKDDAVRLEIARAQEAKPCEQQNEGSPVESTVQPVVQAEASGAQDELKDDAVRLEIARAQEAKPCEQQN</sequence>
<dbReference type="AlphaFoldDB" id="A0A0V0W136"/>
<evidence type="ECO:0000313" key="2">
    <source>
        <dbReference type="Proteomes" id="UP000054815"/>
    </source>
</evidence>
<gene>
    <name evidence="1" type="ORF">T4E_3859</name>
</gene>